<evidence type="ECO:0000256" key="4">
    <source>
        <dbReference type="ARBA" id="ARBA00023016"/>
    </source>
</evidence>
<keyword evidence="2" id="KW-0963">Cytoplasm</keyword>
<keyword evidence="7" id="KW-0804">Transcription</keyword>
<dbReference type="NCBIfam" id="TIGR02392">
    <property type="entry name" value="rpoH_proteo"/>
    <property type="match status" value="1"/>
</dbReference>
<dbReference type="InterPro" id="IPR050813">
    <property type="entry name" value="Sigma-70_Factor"/>
</dbReference>
<accession>A0ABU8XNR5</accession>
<evidence type="ECO:0000256" key="6">
    <source>
        <dbReference type="ARBA" id="ARBA00023125"/>
    </source>
</evidence>
<comment type="caution">
    <text evidence="10">The sequence shown here is derived from an EMBL/GenBank/DDBJ whole genome shotgun (WGS) entry which is preliminary data.</text>
</comment>
<evidence type="ECO:0000256" key="8">
    <source>
        <dbReference type="NCBIfam" id="TIGR02392"/>
    </source>
</evidence>
<dbReference type="InterPro" id="IPR007627">
    <property type="entry name" value="RNA_pol_sigma70_r2"/>
</dbReference>
<sequence length="296" mass="33474">MKANLVSGHFTDDLGRYLEQARQQPILSAERERELAERWREQRDPEAARELVASHLRLVVKLARGYGGYGFPLAELVAEGNVGLVQALEKFDPERGFRFATYAMWWIKAAIQEHILHNWSLVKLGTTAAQKKLFFNLRRLKAQLGETGGGDLPPEAVASIARDLEVGEGEVVEMNRRLATGDASLNARLTDDSDSEWSDTLVDESQDQEHEIAEASELAWRRGLLADAMEILTPRERHILIERRLKDEPVTLEELARIYGVSRERIRQIEVRAFERVQKAMLAAAANDRGRRALAA</sequence>
<organism evidence="10 11">
    <name type="scientific">Benzoatithermus flavus</name>
    <dbReference type="NCBI Taxonomy" id="3108223"/>
    <lineage>
        <taxon>Bacteria</taxon>
        <taxon>Pseudomonadati</taxon>
        <taxon>Pseudomonadota</taxon>
        <taxon>Alphaproteobacteria</taxon>
        <taxon>Geminicoccales</taxon>
        <taxon>Geminicoccaceae</taxon>
        <taxon>Benzoatithermus</taxon>
    </lineage>
</organism>
<evidence type="ECO:0000256" key="5">
    <source>
        <dbReference type="ARBA" id="ARBA00023082"/>
    </source>
</evidence>
<dbReference type="SUPFAM" id="SSF88659">
    <property type="entry name" value="Sigma3 and sigma4 domains of RNA polymerase sigma factors"/>
    <property type="match status" value="1"/>
</dbReference>
<reference evidence="10 11" key="1">
    <citation type="submission" date="2024-01" db="EMBL/GenBank/DDBJ databases">
        <title>Multi-omics insights into the function and evolution of sodium benzoate biodegradation pathways in Benzoatithermus flavus gen. nov., sp. nov. from hot spring.</title>
        <authorList>
            <person name="Hu C.-J."/>
            <person name="Li W.-J."/>
        </authorList>
    </citation>
    <scope>NUCLEOTIDE SEQUENCE [LARGE SCALE GENOMIC DNA]</scope>
    <source>
        <strain evidence="10 11">SYSU G07066</strain>
    </source>
</reference>
<feature type="domain" description="RNA polymerase sigma-70" evidence="9">
    <location>
        <begin position="251"/>
        <end position="277"/>
    </location>
</feature>
<dbReference type="InterPro" id="IPR000943">
    <property type="entry name" value="RNA_pol_sigma70"/>
</dbReference>
<dbReference type="InterPro" id="IPR014284">
    <property type="entry name" value="RNA_pol_sigma-70_dom"/>
</dbReference>
<keyword evidence="11" id="KW-1185">Reference proteome</keyword>
<gene>
    <name evidence="10" type="primary">rpoH</name>
    <name evidence="10" type="ORF">U1T56_05265</name>
</gene>
<dbReference type="InterPro" id="IPR013325">
    <property type="entry name" value="RNA_pol_sigma_r2"/>
</dbReference>
<dbReference type="Gene3D" id="1.20.120.1810">
    <property type="match status" value="1"/>
</dbReference>
<evidence type="ECO:0000256" key="7">
    <source>
        <dbReference type="ARBA" id="ARBA00023163"/>
    </source>
</evidence>
<dbReference type="PROSITE" id="PS00716">
    <property type="entry name" value="SIGMA70_2"/>
    <property type="match status" value="1"/>
</dbReference>
<comment type="similarity">
    <text evidence="1">Belongs to the sigma-70 factor family.</text>
</comment>
<proteinExistence type="inferred from homology"/>
<dbReference type="Gene3D" id="1.20.140.160">
    <property type="match status" value="1"/>
</dbReference>
<protein>
    <recommendedName>
        <fullName evidence="8">RNA polymerase sigma factor RpoH</fullName>
    </recommendedName>
</protein>
<dbReference type="PIRSF" id="PIRSF000770">
    <property type="entry name" value="RNA_pol_sigma-SigE/K"/>
    <property type="match status" value="1"/>
</dbReference>
<keyword evidence="5" id="KW-0731">Sigma factor</keyword>
<evidence type="ECO:0000313" key="10">
    <source>
        <dbReference type="EMBL" id="MEK0082549.1"/>
    </source>
</evidence>
<dbReference type="InterPro" id="IPR013324">
    <property type="entry name" value="RNA_pol_sigma_r3/r4-like"/>
</dbReference>
<keyword evidence="3" id="KW-0805">Transcription regulation</keyword>
<dbReference type="EMBL" id="JBBLZC010000004">
    <property type="protein sequence ID" value="MEK0082549.1"/>
    <property type="molecule type" value="Genomic_DNA"/>
</dbReference>
<dbReference type="PANTHER" id="PTHR30376">
    <property type="entry name" value="SIGMA FACTOR RPOH HEAT SHOCK RELATED"/>
    <property type="match status" value="1"/>
</dbReference>
<evidence type="ECO:0000259" key="9">
    <source>
        <dbReference type="PROSITE" id="PS00716"/>
    </source>
</evidence>
<dbReference type="RefSeq" id="WP_418158402.1">
    <property type="nucleotide sequence ID" value="NZ_JBBLZC010000004.1"/>
</dbReference>
<evidence type="ECO:0000256" key="3">
    <source>
        <dbReference type="ARBA" id="ARBA00023015"/>
    </source>
</evidence>
<dbReference type="PRINTS" id="PR00046">
    <property type="entry name" value="SIGMA70FCT"/>
</dbReference>
<dbReference type="CDD" id="cd06171">
    <property type="entry name" value="Sigma70_r4"/>
    <property type="match status" value="1"/>
</dbReference>
<name>A0ABU8XNR5_9PROT</name>
<evidence type="ECO:0000256" key="1">
    <source>
        <dbReference type="ARBA" id="ARBA00007788"/>
    </source>
</evidence>
<keyword evidence="4" id="KW-0346">Stress response</keyword>
<dbReference type="InterPro" id="IPR012759">
    <property type="entry name" value="RNA_pol_sigma_RpoH_proteobac"/>
</dbReference>
<dbReference type="Pfam" id="PF04545">
    <property type="entry name" value="Sigma70_r4"/>
    <property type="match status" value="1"/>
</dbReference>
<evidence type="ECO:0000256" key="2">
    <source>
        <dbReference type="ARBA" id="ARBA00022490"/>
    </source>
</evidence>
<dbReference type="NCBIfam" id="NF005143">
    <property type="entry name" value="PRK06596.1"/>
    <property type="match status" value="1"/>
</dbReference>
<dbReference type="SUPFAM" id="SSF88946">
    <property type="entry name" value="Sigma2 domain of RNA polymerase sigma factors"/>
    <property type="match status" value="1"/>
</dbReference>
<dbReference type="InterPro" id="IPR007630">
    <property type="entry name" value="RNA_pol_sigma70_r4"/>
</dbReference>
<keyword evidence="6" id="KW-0238">DNA-binding</keyword>
<dbReference type="PANTHER" id="PTHR30376:SF3">
    <property type="entry name" value="RNA POLYMERASE SIGMA FACTOR RPOH"/>
    <property type="match status" value="1"/>
</dbReference>
<dbReference type="NCBIfam" id="TIGR02937">
    <property type="entry name" value="sigma70-ECF"/>
    <property type="match status" value="1"/>
</dbReference>
<dbReference type="Proteomes" id="UP001375743">
    <property type="component" value="Unassembled WGS sequence"/>
</dbReference>
<evidence type="ECO:0000313" key="11">
    <source>
        <dbReference type="Proteomes" id="UP001375743"/>
    </source>
</evidence>
<dbReference type="Pfam" id="PF04542">
    <property type="entry name" value="Sigma70_r2"/>
    <property type="match status" value="1"/>
</dbReference>